<proteinExistence type="predicted"/>
<dbReference type="EMBL" id="JAYMYS010000009">
    <property type="protein sequence ID" value="KAK7380293.1"/>
    <property type="molecule type" value="Genomic_DNA"/>
</dbReference>
<sequence length="163" mass="16851">MCLSIINVGYLTSNNVLTNIFIFHPYILPNSLLKEDHNKQKFICYVPSGVAVSAAKLEHETFLYLLSLGSLAASEDFTFSKVVAYTVTSTLAASSIASLVVTTSVPLEVVTSVTFVVATSPNATTSGLSIPGTSVTLGNSSAATIPVTSLAASDSVASLAASQ</sequence>
<reference evidence="1 2" key="1">
    <citation type="submission" date="2024-01" db="EMBL/GenBank/DDBJ databases">
        <title>The genomes of 5 underutilized Papilionoideae crops provide insights into root nodulation and disease resistanc.</title>
        <authorList>
            <person name="Jiang F."/>
        </authorList>
    </citation>
    <scope>NUCLEOTIDE SEQUENCE [LARGE SCALE GENOMIC DNA]</scope>
    <source>
        <strain evidence="1">DUOXIRENSHENG_FW03</strain>
        <tissue evidence="1">Leaves</tissue>
    </source>
</reference>
<dbReference type="Proteomes" id="UP001386955">
    <property type="component" value="Unassembled WGS sequence"/>
</dbReference>
<comment type="caution">
    <text evidence="1">The sequence shown here is derived from an EMBL/GenBank/DDBJ whole genome shotgun (WGS) entry which is preliminary data.</text>
</comment>
<accession>A0AAN9P100</accession>
<evidence type="ECO:0000313" key="2">
    <source>
        <dbReference type="Proteomes" id="UP001386955"/>
    </source>
</evidence>
<name>A0AAN9P100_PSOTE</name>
<keyword evidence="2" id="KW-1185">Reference proteome</keyword>
<gene>
    <name evidence="1" type="ORF">VNO78_32801</name>
</gene>
<dbReference type="AlphaFoldDB" id="A0AAN9P100"/>
<protein>
    <submittedName>
        <fullName evidence="1">Uncharacterized protein</fullName>
    </submittedName>
</protein>
<organism evidence="1 2">
    <name type="scientific">Psophocarpus tetragonolobus</name>
    <name type="common">Winged bean</name>
    <name type="synonym">Dolichos tetragonolobus</name>
    <dbReference type="NCBI Taxonomy" id="3891"/>
    <lineage>
        <taxon>Eukaryota</taxon>
        <taxon>Viridiplantae</taxon>
        <taxon>Streptophyta</taxon>
        <taxon>Embryophyta</taxon>
        <taxon>Tracheophyta</taxon>
        <taxon>Spermatophyta</taxon>
        <taxon>Magnoliopsida</taxon>
        <taxon>eudicotyledons</taxon>
        <taxon>Gunneridae</taxon>
        <taxon>Pentapetalae</taxon>
        <taxon>rosids</taxon>
        <taxon>fabids</taxon>
        <taxon>Fabales</taxon>
        <taxon>Fabaceae</taxon>
        <taxon>Papilionoideae</taxon>
        <taxon>50 kb inversion clade</taxon>
        <taxon>NPAAA clade</taxon>
        <taxon>indigoferoid/millettioid clade</taxon>
        <taxon>Phaseoleae</taxon>
        <taxon>Psophocarpus</taxon>
    </lineage>
</organism>
<evidence type="ECO:0000313" key="1">
    <source>
        <dbReference type="EMBL" id="KAK7380293.1"/>
    </source>
</evidence>